<evidence type="ECO:0000313" key="3">
    <source>
        <dbReference type="Proteomes" id="UP000023152"/>
    </source>
</evidence>
<keyword evidence="1" id="KW-0812">Transmembrane</keyword>
<keyword evidence="3" id="KW-1185">Reference proteome</keyword>
<protein>
    <submittedName>
        <fullName evidence="2">Uncharacterized protein</fullName>
    </submittedName>
</protein>
<dbReference type="InterPro" id="IPR038050">
    <property type="entry name" value="Neuro_actylchol_rec"/>
</dbReference>
<feature type="non-terminal residue" evidence="2">
    <location>
        <position position="1"/>
    </location>
</feature>
<feature type="transmembrane region" description="Helical" evidence="1">
    <location>
        <begin position="174"/>
        <end position="197"/>
    </location>
</feature>
<name>X6N6Z4_RETFI</name>
<comment type="caution">
    <text evidence="2">The sequence shown here is derived from an EMBL/GenBank/DDBJ whole genome shotgun (WGS) entry which is preliminary data.</text>
</comment>
<dbReference type="Gene3D" id="1.20.58.390">
    <property type="entry name" value="Neurotransmitter-gated ion-channel transmembrane domain"/>
    <property type="match status" value="1"/>
</dbReference>
<organism evidence="2 3">
    <name type="scientific">Reticulomyxa filosa</name>
    <dbReference type="NCBI Taxonomy" id="46433"/>
    <lineage>
        <taxon>Eukaryota</taxon>
        <taxon>Sar</taxon>
        <taxon>Rhizaria</taxon>
        <taxon>Retaria</taxon>
        <taxon>Foraminifera</taxon>
        <taxon>Monothalamids</taxon>
        <taxon>Reticulomyxidae</taxon>
        <taxon>Reticulomyxa</taxon>
    </lineage>
</organism>
<evidence type="ECO:0000313" key="2">
    <source>
        <dbReference type="EMBL" id="ETO21077.1"/>
    </source>
</evidence>
<reference evidence="2 3" key="1">
    <citation type="journal article" date="2013" name="Curr. Biol.">
        <title>The Genome of the Foraminiferan Reticulomyxa filosa.</title>
        <authorList>
            <person name="Glockner G."/>
            <person name="Hulsmann N."/>
            <person name="Schleicher M."/>
            <person name="Noegel A.A."/>
            <person name="Eichinger L."/>
            <person name="Gallinger C."/>
            <person name="Pawlowski J."/>
            <person name="Sierra R."/>
            <person name="Euteneuer U."/>
            <person name="Pillet L."/>
            <person name="Moustafa A."/>
            <person name="Platzer M."/>
            <person name="Groth M."/>
            <person name="Szafranski K."/>
            <person name="Schliwa M."/>
        </authorList>
    </citation>
    <scope>NUCLEOTIDE SEQUENCE [LARGE SCALE GENOMIC DNA]</scope>
</reference>
<evidence type="ECO:0000256" key="1">
    <source>
        <dbReference type="SAM" id="Phobius"/>
    </source>
</evidence>
<gene>
    <name evidence="2" type="ORF">RFI_16130</name>
</gene>
<dbReference type="OrthoDB" id="203862at2759"/>
<dbReference type="Proteomes" id="UP000023152">
    <property type="component" value="Unassembled WGS sequence"/>
</dbReference>
<sequence>CQDFTIYFKAELATSLMRLLPFPRARVFCSLDPQFSVLSEWELEKLLVEFKQTEKSHSRGERTYSVIAVHIKASRKWDTRVGDILVTFCMFTMGLGTFAMGVSEQELGNRLQFAVTLMLADVASLQLLVQQLPSIPYWSEMDFYMYSCFFYLFLITCWSSIAGMFASSFQNADWYARIFFLVLWFLTNVIFVVRAYIVYHQERASLDYTEAQLKRFYQSRRSVNDRTTIHCNFTLNDVEEQQEDDNLLFSGYKSTQRRGVSHEWGNPDNMLLFM</sequence>
<dbReference type="EMBL" id="ASPP01011962">
    <property type="protein sequence ID" value="ETO21077.1"/>
    <property type="molecule type" value="Genomic_DNA"/>
</dbReference>
<proteinExistence type="predicted"/>
<keyword evidence="1" id="KW-1133">Transmembrane helix</keyword>
<keyword evidence="1" id="KW-0472">Membrane</keyword>
<feature type="transmembrane region" description="Helical" evidence="1">
    <location>
        <begin position="81"/>
        <end position="99"/>
    </location>
</feature>
<feature type="transmembrane region" description="Helical" evidence="1">
    <location>
        <begin position="149"/>
        <end position="168"/>
    </location>
</feature>
<accession>X6N6Z4</accession>
<dbReference type="AlphaFoldDB" id="X6N6Z4"/>